<dbReference type="OrthoDB" id="7056813at2"/>
<keyword evidence="1" id="KW-0805">Transcription regulation</keyword>
<dbReference type="AlphaFoldDB" id="A0A5C8PM47"/>
<dbReference type="PANTHER" id="PTHR30055">
    <property type="entry name" value="HTH-TYPE TRANSCRIPTIONAL REGULATOR RUTR"/>
    <property type="match status" value="1"/>
</dbReference>
<dbReference type="PROSITE" id="PS50977">
    <property type="entry name" value="HTH_TETR_2"/>
    <property type="match status" value="1"/>
</dbReference>
<dbReference type="GO" id="GO:0000976">
    <property type="term" value="F:transcription cis-regulatory region binding"/>
    <property type="evidence" value="ECO:0007669"/>
    <property type="project" value="TreeGrafter"/>
</dbReference>
<feature type="DNA-binding region" description="H-T-H motif" evidence="4">
    <location>
        <begin position="34"/>
        <end position="53"/>
    </location>
</feature>
<reference evidence="6 7" key="1">
    <citation type="submission" date="2019-06" db="EMBL/GenBank/DDBJ databases">
        <title>New taxonomy in bacterial strain CC-CFT640, isolated from vineyard.</title>
        <authorList>
            <person name="Lin S.-Y."/>
            <person name="Tsai C.-F."/>
            <person name="Young C.-C."/>
        </authorList>
    </citation>
    <scope>NUCLEOTIDE SEQUENCE [LARGE SCALE GENOMIC DNA]</scope>
    <source>
        <strain evidence="6 7">CC-CFT640</strain>
    </source>
</reference>
<dbReference type="SUPFAM" id="SSF48498">
    <property type="entry name" value="Tetracyclin repressor-like, C-terminal domain"/>
    <property type="match status" value="1"/>
</dbReference>
<evidence type="ECO:0000259" key="5">
    <source>
        <dbReference type="PROSITE" id="PS50977"/>
    </source>
</evidence>
<dbReference type="Pfam" id="PF00440">
    <property type="entry name" value="TetR_N"/>
    <property type="match status" value="1"/>
</dbReference>
<dbReference type="PANTHER" id="PTHR30055:SF234">
    <property type="entry name" value="HTH-TYPE TRANSCRIPTIONAL REGULATOR BETI"/>
    <property type="match status" value="1"/>
</dbReference>
<dbReference type="Gene3D" id="1.10.357.10">
    <property type="entry name" value="Tetracycline Repressor, domain 2"/>
    <property type="match status" value="1"/>
</dbReference>
<dbReference type="InterPro" id="IPR025996">
    <property type="entry name" value="MT1864/Rv1816-like_C"/>
</dbReference>
<keyword evidence="3" id="KW-0804">Transcription</keyword>
<name>A0A5C8PM47_9HYPH</name>
<evidence type="ECO:0000313" key="7">
    <source>
        <dbReference type="Proteomes" id="UP000321638"/>
    </source>
</evidence>
<proteinExistence type="predicted"/>
<dbReference type="Pfam" id="PF13305">
    <property type="entry name" value="TetR_C_33"/>
    <property type="match status" value="1"/>
</dbReference>
<evidence type="ECO:0000256" key="2">
    <source>
        <dbReference type="ARBA" id="ARBA00023125"/>
    </source>
</evidence>
<sequence length="213" mass="23615">MPKILTDDDIADFRAELCRVATERFAKHGYDGVTMRQLADVLGCSPKTPYRYFKDKADILATVRAAAYGRFADVLEAAAASSTDPAERSRRVGRSYIEFALANPAAYRIMFDLNVPEAMNHPELRREAARARQFITRQAEDLARAGLIVADPQIVGWAMWAGVHGLVVLKLAGLMREGPDFDVLHHNMMRLIFDGARVRPSAAAMPATGRAKR</sequence>
<keyword evidence="7" id="KW-1185">Reference proteome</keyword>
<dbReference type="InterPro" id="IPR036271">
    <property type="entry name" value="Tet_transcr_reg_TetR-rel_C_sf"/>
</dbReference>
<comment type="caution">
    <text evidence="6">The sequence shown here is derived from an EMBL/GenBank/DDBJ whole genome shotgun (WGS) entry which is preliminary data.</text>
</comment>
<keyword evidence="2 4" id="KW-0238">DNA-binding</keyword>
<evidence type="ECO:0000313" key="6">
    <source>
        <dbReference type="EMBL" id="TXL74584.1"/>
    </source>
</evidence>
<dbReference type="Proteomes" id="UP000321638">
    <property type="component" value="Unassembled WGS sequence"/>
</dbReference>
<dbReference type="RefSeq" id="WP_147847958.1">
    <property type="nucleotide sequence ID" value="NZ_VDUZ01000017.1"/>
</dbReference>
<feature type="domain" description="HTH tetR-type" evidence="5">
    <location>
        <begin position="11"/>
        <end position="71"/>
    </location>
</feature>
<dbReference type="InterPro" id="IPR001647">
    <property type="entry name" value="HTH_TetR"/>
</dbReference>
<gene>
    <name evidence="6" type="ORF">FHP25_15985</name>
</gene>
<evidence type="ECO:0000256" key="4">
    <source>
        <dbReference type="PROSITE-ProRule" id="PRU00335"/>
    </source>
</evidence>
<protein>
    <submittedName>
        <fullName evidence="6">TetR/AcrR family transcriptional regulator</fullName>
    </submittedName>
</protein>
<accession>A0A5C8PM47</accession>
<dbReference type="InterPro" id="IPR050109">
    <property type="entry name" value="HTH-type_TetR-like_transc_reg"/>
</dbReference>
<evidence type="ECO:0000256" key="3">
    <source>
        <dbReference type="ARBA" id="ARBA00023163"/>
    </source>
</evidence>
<evidence type="ECO:0000256" key="1">
    <source>
        <dbReference type="ARBA" id="ARBA00023015"/>
    </source>
</evidence>
<dbReference type="GO" id="GO:0003700">
    <property type="term" value="F:DNA-binding transcription factor activity"/>
    <property type="evidence" value="ECO:0007669"/>
    <property type="project" value="TreeGrafter"/>
</dbReference>
<dbReference type="EMBL" id="VDUZ01000017">
    <property type="protein sequence ID" value="TXL74584.1"/>
    <property type="molecule type" value="Genomic_DNA"/>
</dbReference>
<dbReference type="InterPro" id="IPR009057">
    <property type="entry name" value="Homeodomain-like_sf"/>
</dbReference>
<dbReference type="SUPFAM" id="SSF46689">
    <property type="entry name" value="Homeodomain-like"/>
    <property type="match status" value="1"/>
</dbReference>
<organism evidence="6 7">
    <name type="scientific">Vineibacter terrae</name>
    <dbReference type="NCBI Taxonomy" id="2586908"/>
    <lineage>
        <taxon>Bacteria</taxon>
        <taxon>Pseudomonadati</taxon>
        <taxon>Pseudomonadota</taxon>
        <taxon>Alphaproteobacteria</taxon>
        <taxon>Hyphomicrobiales</taxon>
        <taxon>Vineibacter</taxon>
    </lineage>
</organism>